<dbReference type="PANTHER" id="PTHR30250:SF10">
    <property type="entry name" value="LIPOPOLYSACCHARIDE BIOSYNTHESIS PROTEIN WZXC"/>
    <property type="match status" value="1"/>
</dbReference>
<reference evidence="8 9" key="1">
    <citation type="journal article" date="2015" name="Nature">
        <title>rRNA introns, odd ribosomes, and small enigmatic genomes across a large radiation of phyla.</title>
        <authorList>
            <person name="Brown C.T."/>
            <person name="Hug L.A."/>
            <person name="Thomas B.C."/>
            <person name="Sharon I."/>
            <person name="Castelle C.J."/>
            <person name="Singh A."/>
            <person name="Wilkins M.J."/>
            <person name="Williams K.H."/>
            <person name="Banfield J.F."/>
        </authorList>
    </citation>
    <scope>NUCLEOTIDE SEQUENCE [LARGE SCALE GENOMIC DNA]</scope>
</reference>
<sequence>MTYFAKTLSGVFWITFLRGVVRVILLAKTAILARILLPEQFGAFGVAALTISLLEILTETGINVFLLQGQEKLEDYISTAWVVSIARGGLISLLIFMAAPYVSGFFHIPSALPLLYLIAVVPVLRGFINPACIRFQKNLQFHKEFFYQASLAIIEVLSTVVITIYTLSAIGIVWGLVIAALAEIIFSFVVFRPRPKFAFIPHQAREILSRGKWVTGFGIFDYLFTQGDNIIVGRLLGGAPLGIYQNAYKFSTIPLTEVMNVYYRVTFPVFSQMHRAGRHLKSAVIKSVAVFISLLILLGLAVFLLAQPLVLIVLGSNWTAAIPVVRMLAFLGVARGIAFSFNSVFLALHQQKYVTAITFVSALGLAVTIVPAVRLYGLIGAGASAMFGSLLALPVALFFIHRLFKKL</sequence>
<organism evidence="8 9">
    <name type="scientific">Candidatus Amesbacteria bacterium GW2011_GWA1_47_20</name>
    <dbReference type="NCBI Taxonomy" id="1618354"/>
    <lineage>
        <taxon>Bacteria</taxon>
        <taxon>Candidatus Amesiibacteriota</taxon>
    </lineage>
</organism>
<keyword evidence="5 7" id="KW-1133">Transmembrane helix</keyword>
<feature type="transmembrane region" description="Helical" evidence="7">
    <location>
        <begin position="353"/>
        <end position="373"/>
    </location>
</feature>
<dbReference type="PANTHER" id="PTHR30250">
    <property type="entry name" value="PST FAMILY PREDICTED COLANIC ACID TRANSPORTER"/>
    <property type="match status" value="1"/>
</dbReference>
<keyword evidence="4 7" id="KW-0812">Transmembrane</keyword>
<feature type="transmembrane region" description="Helical" evidence="7">
    <location>
        <begin position="318"/>
        <end position="341"/>
    </location>
</feature>
<feature type="transmembrane region" description="Helical" evidence="7">
    <location>
        <begin position="105"/>
        <end position="124"/>
    </location>
</feature>
<feature type="transmembrane region" description="Helical" evidence="7">
    <location>
        <begin position="43"/>
        <end position="67"/>
    </location>
</feature>
<feature type="transmembrane region" description="Helical" evidence="7">
    <location>
        <begin position="379"/>
        <end position="400"/>
    </location>
</feature>
<dbReference type="AlphaFoldDB" id="A0A0G1SKY7"/>
<feature type="transmembrane region" description="Helical" evidence="7">
    <location>
        <begin position="283"/>
        <end position="306"/>
    </location>
</feature>
<protein>
    <submittedName>
        <fullName evidence="8">Membrane protein involved in the export of O-antigen and teichoic acid</fullName>
    </submittedName>
</protein>
<dbReference type="EMBL" id="LCOA01000004">
    <property type="protein sequence ID" value="KKU70139.1"/>
    <property type="molecule type" value="Genomic_DNA"/>
</dbReference>
<feature type="transmembrane region" description="Helical" evidence="7">
    <location>
        <begin position="79"/>
        <end position="99"/>
    </location>
</feature>
<keyword evidence="3" id="KW-1003">Cell membrane</keyword>
<comment type="similarity">
    <text evidence="2">Belongs to the polysaccharide synthase family.</text>
</comment>
<keyword evidence="6 7" id="KW-0472">Membrane</keyword>
<dbReference type="Proteomes" id="UP000034565">
    <property type="component" value="Unassembled WGS sequence"/>
</dbReference>
<evidence type="ECO:0000313" key="8">
    <source>
        <dbReference type="EMBL" id="KKU70139.1"/>
    </source>
</evidence>
<evidence type="ECO:0000256" key="6">
    <source>
        <dbReference type="ARBA" id="ARBA00023136"/>
    </source>
</evidence>
<accession>A0A0G1SKY7</accession>
<feature type="transmembrane region" description="Helical" evidence="7">
    <location>
        <begin position="12"/>
        <end position="37"/>
    </location>
</feature>
<evidence type="ECO:0000256" key="4">
    <source>
        <dbReference type="ARBA" id="ARBA00022692"/>
    </source>
</evidence>
<feature type="transmembrane region" description="Helical" evidence="7">
    <location>
        <begin position="171"/>
        <end position="191"/>
    </location>
</feature>
<dbReference type="GO" id="GO:0005886">
    <property type="term" value="C:plasma membrane"/>
    <property type="evidence" value="ECO:0007669"/>
    <property type="project" value="UniProtKB-SubCell"/>
</dbReference>
<comment type="caution">
    <text evidence="8">The sequence shown here is derived from an EMBL/GenBank/DDBJ whole genome shotgun (WGS) entry which is preliminary data.</text>
</comment>
<comment type="subcellular location">
    <subcellularLocation>
        <location evidence="1">Cell membrane</location>
        <topology evidence="1">Multi-pass membrane protein</topology>
    </subcellularLocation>
</comment>
<evidence type="ECO:0000256" key="1">
    <source>
        <dbReference type="ARBA" id="ARBA00004651"/>
    </source>
</evidence>
<name>A0A0G1SKY7_9BACT</name>
<evidence type="ECO:0000256" key="3">
    <source>
        <dbReference type="ARBA" id="ARBA00022475"/>
    </source>
</evidence>
<evidence type="ECO:0000313" key="9">
    <source>
        <dbReference type="Proteomes" id="UP000034565"/>
    </source>
</evidence>
<evidence type="ECO:0000256" key="5">
    <source>
        <dbReference type="ARBA" id="ARBA00022989"/>
    </source>
</evidence>
<evidence type="ECO:0000256" key="2">
    <source>
        <dbReference type="ARBA" id="ARBA00007430"/>
    </source>
</evidence>
<dbReference type="Pfam" id="PF13440">
    <property type="entry name" value="Polysacc_synt_3"/>
    <property type="match status" value="1"/>
</dbReference>
<evidence type="ECO:0000256" key="7">
    <source>
        <dbReference type="SAM" id="Phobius"/>
    </source>
</evidence>
<gene>
    <name evidence="8" type="ORF">UX92_C0004G0016</name>
</gene>
<feature type="transmembrane region" description="Helical" evidence="7">
    <location>
        <begin position="145"/>
        <end position="165"/>
    </location>
</feature>
<dbReference type="InterPro" id="IPR050833">
    <property type="entry name" value="Poly_Biosynth_Transport"/>
</dbReference>
<proteinExistence type="inferred from homology"/>